<comment type="subunit">
    <text evidence="3">Interacts (via N-terminus) with spn-A/Rad51.</text>
</comment>
<dbReference type="InterPro" id="IPR058951">
    <property type="entry name" value="WHD_Rad26_CSB-like"/>
</dbReference>
<dbReference type="InterPro" id="IPR001650">
    <property type="entry name" value="Helicase_C-like"/>
</dbReference>
<keyword evidence="25" id="KW-1185">Reference proteome</keyword>
<evidence type="ECO:0000256" key="17">
    <source>
        <dbReference type="ARBA" id="ARBA00029956"/>
    </source>
</evidence>
<proteinExistence type="inferred from homology"/>
<dbReference type="GO" id="GO:0005524">
    <property type="term" value="F:ATP binding"/>
    <property type="evidence" value="ECO:0007669"/>
    <property type="project" value="UniProtKB-KW"/>
</dbReference>
<evidence type="ECO:0000256" key="18">
    <source>
        <dbReference type="ARBA" id="ARBA00071998"/>
    </source>
</evidence>
<keyword evidence="13" id="KW-0234">DNA repair</keyword>
<dbReference type="Gene3D" id="3.40.50.10810">
    <property type="entry name" value="Tandem AAA-ATPase domain"/>
    <property type="match status" value="1"/>
</dbReference>
<keyword evidence="7" id="KW-0227">DNA damage</keyword>
<evidence type="ECO:0000313" key="25">
    <source>
        <dbReference type="Proteomes" id="UP000014500"/>
    </source>
</evidence>
<dbReference type="InterPro" id="IPR049730">
    <property type="entry name" value="SNF2/RAD54-like_C"/>
</dbReference>
<dbReference type="GO" id="GO:0016787">
    <property type="term" value="F:hydrolase activity"/>
    <property type="evidence" value="ECO:0007669"/>
    <property type="project" value="UniProtKB-KW"/>
</dbReference>
<evidence type="ECO:0000259" key="22">
    <source>
        <dbReference type="PROSITE" id="PS51192"/>
    </source>
</evidence>
<dbReference type="GO" id="GO:0004386">
    <property type="term" value="F:helicase activity"/>
    <property type="evidence" value="ECO:0007669"/>
    <property type="project" value="UniProtKB-KW"/>
</dbReference>
<dbReference type="FunFam" id="3.40.50.300:FF:000863">
    <property type="entry name" value="DNA excision repair protein ERCC-6"/>
    <property type="match status" value="1"/>
</dbReference>
<dbReference type="EMBL" id="JH430938">
    <property type="status" value="NOT_ANNOTATED_CDS"/>
    <property type="molecule type" value="Genomic_DNA"/>
</dbReference>
<dbReference type="CDD" id="cd18000">
    <property type="entry name" value="DEXHc_ERCC6"/>
    <property type="match status" value="1"/>
</dbReference>
<dbReference type="GO" id="GO:0005634">
    <property type="term" value="C:nucleus"/>
    <property type="evidence" value="ECO:0007669"/>
    <property type="project" value="UniProtKB-SubCell"/>
</dbReference>
<evidence type="ECO:0000256" key="4">
    <source>
        <dbReference type="ARBA" id="ARBA00015341"/>
    </source>
</evidence>
<dbReference type="PANTHER" id="PTHR45629:SF7">
    <property type="entry name" value="DNA EXCISION REPAIR PROTEIN ERCC-6-RELATED"/>
    <property type="match status" value="1"/>
</dbReference>
<evidence type="ECO:0000256" key="14">
    <source>
        <dbReference type="ARBA" id="ARBA00023242"/>
    </source>
</evidence>
<feature type="domain" description="Helicase ATP-binding" evidence="22">
    <location>
        <begin position="39"/>
        <end position="213"/>
    </location>
</feature>
<dbReference type="Gene3D" id="3.40.50.300">
    <property type="entry name" value="P-loop containing nucleotide triphosphate hydrolases"/>
    <property type="match status" value="1"/>
</dbReference>
<reference evidence="25" key="1">
    <citation type="submission" date="2011-05" db="EMBL/GenBank/DDBJ databases">
        <authorList>
            <person name="Richards S.R."/>
            <person name="Qu J."/>
            <person name="Jiang H."/>
            <person name="Jhangiani S.N."/>
            <person name="Agravi P."/>
            <person name="Goodspeed R."/>
            <person name="Gross S."/>
            <person name="Mandapat C."/>
            <person name="Jackson L."/>
            <person name="Mathew T."/>
            <person name="Pu L."/>
            <person name="Thornton R."/>
            <person name="Saada N."/>
            <person name="Wilczek-Boney K.B."/>
            <person name="Lee S."/>
            <person name="Kovar C."/>
            <person name="Wu Y."/>
            <person name="Scherer S.E."/>
            <person name="Worley K.C."/>
            <person name="Muzny D.M."/>
            <person name="Gibbs R."/>
        </authorList>
    </citation>
    <scope>NUCLEOTIDE SEQUENCE</scope>
    <source>
        <strain evidence="25">Brora</strain>
    </source>
</reference>
<name>T1IM14_STRMM</name>
<keyword evidence="9" id="KW-0378">Hydrolase</keyword>
<dbReference type="PANTHER" id="PTHR45629">
    <property type="entry name" value="SNF2/RAD54 FAMILY MEMBER"/>
    <property type="match status" value="1"/>
</dbReference>
<evidence type="ECO:0000256" key="1">
    <source>
        <dbReference type="ARBA" id="ARBA00004123"/>
    </source>
</evidence>
<dbReference type="Pfam" id="PF25875">
    <property type="entry name" value="WHD_Rad26_CSB"/>
    <property type="match status" value="1"/>
</dbReference>
<evidence type="ECO:0000256" key="19">
    <source>
        <dbReference type="ARBA" id="ARBA00076356"/>
    </source>
</evidence>
<dbReference type="Proteomes" id="UP000014500">
    <property type="component" value="Unassembled WGS sequence"/>
</dbReference>
<dbReference type="AlphaFoldDB" id="T1IM14"/>
<keyword evidence="5" id="KW-0132">Cell division</keyword>
<dbReference type="Pfam" id="PF00271">
    <property type="entry name" value="Helicase_C"/>
    <property type="match status" value="1"/>
</dbReference>
<comment type="function">
    <text evidence="16">Involved in mitotic DNA repair and meiotic recombination. Functions in the recombinational DNA repair pathway. Essential for interhomolog gene conversion (GC), but may have a less important role in intersister GC than spn-A/Rad51. In the presence of DNA, spn-A/Rad51 enhances the ATPase activity of okr/Rad54.</text>
</comment>
<evidence type="ECO:0000256" key="7">
    <source>
        <dbReference type="ARBA" id="ARBA00022763"/>
    </source>
</evidence>
<dbReference type="InterPro" id="IPR050496">
    <property type="entry name" value="SNF2_RAD54_helicase_repair"/>
</dbReference>
<dbReference type="SMART" id="SM00490">
    <property type="entry name" value="HELICc"/>
    <property type="match status" value="1"/>
</dbReference>
<evidence type="ECO:0000256" key="21">
    <source>
        <dbReference type="SAM" id="MobiDB-lite"/>
    </source>
</evidence>
<keyword evidence="10" id="KW-0347">Helicase</keyword>
<dbReference type="InterPro" id="IPR027417">
    <property type="entry name" value="P-loop_NTPase"/>
</dbReference>
<dbReference type="STRING" id="126957.T1IM14"/>
<evidence type="ECO:0000313" key="24">
    <source>
        <dbReference type="EnsemblMetazoa" id="SMAR002007-PA"/>
    </source>
</evidence>
<protein>
    <recommendedName>
        <fullName evidence="18">DNA excision repair protein ERCC-6</fullName>
    </recommendedName>
    <alternativeName>
        <fullName evidence="19">ATP-dependent helicase ERCC6</fullName>
    </alternativeName>
    <alternativeName>
        <fullName evidence="20">Cockayne syndrome protein CSB</fullName>
    </alternativeName>
    <alternativeName>
        <fullName evidence="4">DNA repair and recombination protein RAD54-like</fullName>
    </alternativeName>
    <alternativeName>
        <fullName evidence="17">Protein okra</fullName>
    </alternativeName>
</protein>
<evidence type="ECO:0000256" key="3">
    <source>
        <dbReference type="ARBA" id="ARBA00011467"/>
    </source>
</evidence>
<keyword evidence="11" id="KW-0067">ATP-binding</keyword>
<dbReference type="SUPFAM" id="SSF52540">
    <property type="entry name" value="P-loop containing nucleoside triphosphate hydrolases"/>
    <property type="match status" value="2"/>
</dbReference>
<dbReference type="PhylomeDB" id="T1IM14"/>
<keyword evidence="6" id="KW-0547">Nucleotide-binding</keyword>
<evidence type="ECO:0000256" key="20">
    <source>
        <dbReference type="ARBA" id="ARBA00079118"/>
    </source>
</evidence>
<dbReference type="InterPro" id="IPR000330">
    <property type="entry name" value="SNF2_N"/>
</dbReference>
<dbReference type="Pfam" id="PF00176">
    <property type="entry name" value="SNF2-rel_dom"/>
    <property type="match status" value="1"/>
</dbReference>
<evidence type="ECO:0000256" key="12">
    <source>
        <dbReference type="ARBA" id="ARBA00023125"/>
    </source>
</evidence>
<organism evidence="24 25">
    <name type="scientific">Strigamia maritima</name>
    <name type="common">European centipede</name>
    <name type="synonym">Geophilus maritimus</name>
    <dbReference type="NCBI Taxonomy" id="126957"/>
    <lineage>
        <taxon>Eukaryota</taxon>
        <taxon>Metazoa</taxon>
        <taxon>Ecdysozoa</taxon>
        <taxon>Arthropoda</taxon>
        <taxon>Myriapoda</taxon>
        <taxon>Chilopoda</taxon>
        <taxon>Pleurostigmophora</taxon>
        <taxon>Geophilomorpha</taxon>
        <taxon>Linotaeniidae</taxon>
        <taxon>Strigamia</taxon>
    </lineage>
</organism>
<dbReference type="GO" id="GO:0006283">
    <property type="term" value="P:transcription-coupled nucleotide-excision repair"/>
    <property type="evidence" value="ECO:0007669"/>
    <property type="project" value="TreeGrafter"/>
</dbReference>
<keyword evidence="8" id="KW-0498">Mitosis</keyword>
<keyword evidence="12" id="KW-0238">DNA-binding</keyword>
<evidence type="ECO:0000256" key="11">
    <source>
        <dbReference type="ARBA" id="ARBA00022840"/>
    </source>
</evidence>
<evidence type="ECO:0000256" key="8">
    <source>
        <dbReference type="ARBA" id="ARBA00022776"/>
    </source>
</evidence>
<dbReference type="CDD" id="cd18793">
    <property type="entry name" value="SF2_C_SNF"/>
    <property type="match status" value="1"/>
</dbReference>
<dbReference type="CDD" id="cd22254">
    <property type="entry name" value="CSB_WHD"/>
    <property type="match status" value="1"/>
</dbReference>
<dbReference type="GO" id="GO:0008094">
    <property type="term" value="F:ATP-dependent activity, acting on DNA"/>
    <property type="evidence" value="ECO:0007669"/>
    <property type="project" value="TreeGrafter"/>
</dbReference>
<evidence type="ECO:0000259" key="23">
    <source>
        <dbReference type="PROSITE" id="PS51194"/>
    </source>
</evidence>
<keyword evidence="14" id="KW-0539">Nucleus</keyword>
<dbReference type="OMA" id="CNITPCQ"/>
<accession>T1IM14</accession>
<evidence type="ECO:0000256" key="5">
    <source>
        <dbReference type="ARBA" id="ARBA00022618"/>
    </source>
</evidence>
<dbReference type="FunFam" id="3.40.50.10810:FF:000042">
    <property type="entry name" value="SNF2 family helicase-like protein"/>
    <property type="match status" value="1"/>
</dbReference>
<evidence type="ECO:0000256" key="2">
    <source>
        <dbReference type="ARBA" id="ARBA00007025"/>
    </source>
</evidence>
<feature type="region of interest" description="Disordered" evidence="21">
    <location>
        <begin position="543"/>
        <end position="579"/>
    </location>
</feature>
<evidence type="ECO:0000256" key="10">
    <source>
        <dbReference type="ARBA" id="ARBA00022806"/>
    </source>
</evidence>
<evidence type="ECO:0000256" key="9">
    <source>
        <dbReference type="ARBA" id="ARBA00022801"/>
    </source>
</evidence>
<comment type="subcellular location">
    <subcellularLocation>
        <location evidence="1">Nucleus</location>
    </subcellularLocation>
</comment>
<dbReference type="eggNOG" id="KOG0387">
    <property type="taxonomic scope" value="Eukaryota"/>
</dbReference>
<dbReference type="SMART" id="SM00487">
    <property type="entry name" value="DEXDc"/>
    <property type="match status" value="1"/>
</dbReference>
<dbReference type="InterPro" id="IPR014001">
    <property type="entry name" value="Helicase_ATP-bd"/>
</dbReference>
<dbReference type="HOGENOM" id="CLU_000315_7_3_1"/>
<sequence length="914" mass="104380">MDGKDVIEQFQDLGDGFKVPSSLWNKLYKFQQTCVQWLWELHCQQCGGIIGDEMGLGKTIQVIAFLAGLWFSKIITRGDKFRGLGPVLIVTPTTVMLQWVKEFHTWWPPFRVAILHESGSYTGTKESLIRNINNHGGILITSYGGVNLHQQILLRYDWHYVILDEGHKIRNPDAQITLACKQFPTPHRVILSGSPLQNNLKELWSLFDFTFPGKLGTLPVFMEQFSVPITLGGYANASTVQIRVAYKCAVVLRDTINAYILRRMKSDVKMNISLPNKNEQVLFCQLTDEQRNAYKEYLNSDELKSIMTSRLQVFVGLVHLRKICNHADLFTGGPKHFGDVDESTLSDEMRYGYWKRSGKLIVVEAILKIWHAQQHRVLLFTQSRQMLRILEDFIKSREYTYFKMDGTTSIGSRQPLITKFNSDPSIFIFLLTTRVGGLGVNLTGANRVIIFDPDWNPSTDLQAKERVWRIGQEKNVTIYRLLTTGTIEEKIYHRQIFKQFLTNRVLKDPRQRRFFKNNELYDLFTLQEQGSEGAESMALFAGTGSEIKEPAGKRKDRGKKSPKKIDNKTGNDVKLNSGLVSESAVNGESSNIVLSEEKCEQMRELAKKISQKLGKSFPGTNNGLNVDNNKKIKKIKKKKKVKTMFEGEQVSYLVKQEVYKQENEDREGESNKQDDYVLKKLFSKTGLQSALQHDVIMESPESDYKIVEAEADRVAKDCIKKVRRSRKFCFPAVEGVPNWTGSQETLPKIPKLRFGQKKNTHLVQNNLLLSTSTPASSKEKCETVTSGESNLSYNMKTKIFVAPQFTSTSVSSTQELLSKLKERDCLEKGDSESDEENAAIAIQPNTEYDELLVDMRNFIAFQSAVNGQAATQEILEHFKAKLPNEKSSVFKALLYQICDFSKENRMWYLKSDFR</sequence>
<dbReference type="EnsemblMetazoa" id="SMAR002007-RA">
    <property type="protein sequence ID" value="SMAR002007-PA"/>
    <property type="gene ID" value="SMAR002007"/>
</dbReference>
<dbReference type="GO" id="GO:0051301">
    <property type="term" value="P:cell division"/>
    <property type="evidence" value="ECO:0007669"/>
    <property type="project" value="UniProtKB-KW"/>
</dbReference>
<keyword evidence="15" id="KW-0131">Cell cycle</keyword>
<feature type="domain" description="Helicase C-terminal" evidence="23">
    <location>
        <begin position="362"/>
        <end position="521"/>
    </location>
</feature>
<evidence type="ECO:0000256" key="6">
    <source>
        <dbReference type="ARBA" id="ARBA00022741"/>
    </source>
</evidence>
<dbReference type="InterPro" id="IPR038718">
    <property type="entry name" value="SNF2-like_sf"/>
</dbReference>
<reference evidence="24" key="2">
    <citation type="submission" date="2015-02" db="UniProtKB">
        <authorList>
            <consortium name="EnsemblMetazoa"/>
        </authorList>
    </citation>
    <scope>IDENTIFICATION</scope>
</reference>
<evidence type="ECO:0000256" key="16">
    <source>
        <dbReference type="ARBA" id="ARBA00024776"/>
    </source>
</evidence>
<comment type="similarity">
    <text evidence="2">Belongs to the SNF2/RAD54 helicase family.</text>
</comment>
<evidence type="ECO:0000256" key="13">
    <source>
        <dbReference type="ARBA" id="ARBA00023204"/>
    </source>
</evidence>
<dbReference type="PROSITE" id="PS51192">
    <property type="entry name" value="HELICASE_ATP_BIND_1"/>
    <property type="match status" value="1"/>
</dbReference>
<dbReference type="PROSITE" id="PS51194">
    <property type="entry name" value="HELICASE_CTER"/>
    <property type="match status" value="1"/>
</dbReference>
<evidence type="ECO:0000256" key="15">
    <source>
        <dbReference type="ARBA" id="ARBA00023306"/>
    </source>
</evidence>